<dbReference type="Gene3D" id="2.40.160.20">
    <property type="match status" value="1"/>
</dbReference>
<organism evidence="7 8">
    <name type="scientific">Gemmobacter caeni</name>
    <dbReference type="NCBI Taxonomy" id="589035"/>
    <lineage>
        <taxon>Bacteria</taxon>
        <taxon>Pseudomonadati</taxon>
        <taxon>Pseudomonadota</taxon>
        <taxon>Alphaproteobacteria</taxon>
        <taxon>Rhodobacterales</taxon>
        <taxon>Paracoccaceae</taxon>
        <taxon>Gemmobacter</taxon>
    </lineage>
</organism>
<evidence type="ECO:0000256" key="1">
    <source>
        <dbReference type="ARBA" id="ARBA00004370"/>
    </source>
</evidence>
<dbReference type="Proteomes" id="UP000244224">
    <property type="component" value="Unassembled WGS sequence"/>
</dbReference>
<dbReference type="RefSeq" id="WP_108129496.1">
    <property type="nucleotide sequence ID" value="NZ_QBKP01000009.1"/>
</dbReference>
<keyword evidence="2 5" id="KW-0732">Signal</keyword>
<dbReference type="PANTHER" id="PTHR34001">
    <property type="entry name" value="BLL7405 PROTEIN"/>
    <property type="match status" value="1"/>
</dbReference>
<dbReference type="Pfam" id="PF13505">
    <property type="entry name" value="OMP_b-brl"/>
    <property type="match status" value="1"/>
</dbReference>
<dbReference type="PANTHER" id="PTHR34001:SF3">
    <property type="entry name" value="BLL7405 PROTEIN"/>
    <property type="match status" value="1"/>
</dbReference>
<comment type="similarity">
    <text evidence="4">Belongs to the Omp25/RopB family.</text>
</comment>
<protein>
    <submittedName>
        <fullName evidence="7">Outer membrane immunogenic protein</fullName>
    </submittedName>
</protein>
<keyword evidence="8" id="KW-1185">Reference proteome</keyword>
<proteinExistence type="inferred from homology"/>
<name>A0A2T6AXW6_9RHOB</name>
<dbReference type="GO" id="GO:0016020">
    <property type="term" value="C:membrane"/>
    <property type="evidence" value="ECO:0007669"/>
    <property type="project" value="UniProtKB-SubCell"/>
</dbReference>
<feature type="chain" id="PRO_5015595103" evidence="5">
    <location>
        <begin position="21"/>
        <end position="196"/>
    </location>
</feature>
<comment type="subcellular location">
    <subcellularLocation>
        <location evidence="1">Membrane</location>
    </subcellularLocation>
</comment>
<evidence type="ECO:0000256" key="2">
    <source>
        <dbReference type="ARBA" id="ARBA00022729"/>
    </source>
</evidence>
<dbReference type="OrthoDB" id="268975at2"/>
<evidence type="ECO:0000256" key="3">
    <source>
        <dbReference type="ARBA" id="ARBA00023136"/>
    </source>
</evidence>
<keyword evidence="3" id="KW-0472">Membrane</keyword>
<evidence type="ECO:0000256" key="4">
    <source>
        <dbReference type="ARBA" id="ARBA00038306"/>
    </source>
</evidence>
<gene>
    <name evidence="7" type="ORF">C8N34_109161</name>
</gene>
<evidence type="ECO:0000259" key="6">
    <source>
        <dbReference type="Pfam" id="PF13505"/>
    </source>
</evidence>
<evidence type="ECO:0000256" key="5">
    <source>
        <dbReference type="SAM" id="SignalP"/>
    </source>
</evidence>
<comment type="caution">
    <text evidence="7">The sequence shown here is derived from an EMBL/GenBank/DDBJ whole genome shotgun (WGS) entry which is preliminary data.</text>
</comment>
<dbReference type="EMBL" id="QBKP01000009">
    <property type="protein sequence ID" value="PTX48652.1"/>
    <property type="molecule type" value="Genomic_DNA"/>
</dbReference>
<feature type="signal peptide" evidence="5">
    <location>
        <begin position="1"/>
        <end position="20"/>
    </location>
</feature>
<sequence>MKRFALAVLAPLTLAAPAFAGGLATPAPEPVVTAPVPVAPVRADGNWGGAYAGAHLGYADVNDPNADGAFGGAQLGYRWDLGTTVLGVEADVSGTNIKPSAGGGKVDTLAHLKLQAGYDFGRTLVYATAGAAYAKGDIGGTNTSDTGYFGGIGVDYQVNDQWTVGGEVLAHRFDNFDGTGLDPDATTAALRVNYRF</sequence>
<dbReference type="InterPro" id="IPR051692">
    <property type="entry name" value="OMP-like"/>
</dbReference>
<dbReference type="AlphaFoldDB" id="A0A2T6AXW6"/>
<evidence type="ECO:0000313" key="8">
    <source>
        <dbReference type="Proteomes" id="UP000244224"/>
    </source>
</evidence>
<dbReference type="InterPro" id="IPR011250">
    <property type="entry name" value="OMP/PagP_B-barrel"/>
</dbReference>
<evidence type="ECO:0000313" key="7">
    <source>
        <dbReference type="EMBL" id="PTX48652.1"/>
    </source>
</evidence>
<dbReference type="InterPro" id="IPR027385">
    <property type="entry name" value="Beta-barrel_OMP"/>
</dbReference>
<accession>A0A2T6AXW6</accession>
<feature type="domain" description="Outer membrane protein beta-barrel" evidence="6">
    <location>
        <begin position="39"/>
        <end position="196"/>
    </location>
</feature>
<reference evidence="7 8" key="1">
    <citation type="submission" date="2018-04" db="EMBL/GenBank/DDBJ databases">
        <title>Genomic Encyclopedia of Archaeal and Bacterial Type Strains, Phase II (KMG-II): from individual species to whole genera.</title>
        <authorList>
            <person name="Goeker M."/>
        </authorList>
    </citation>
    <scope>NUCLEOTIDE SEQUENCE [LARGE SCALE GENOMIC DNA]</scope>
    <source>
        <strain evidence="7 8">DSM 21823</strain>
    </source>
</reference>
<dbReference type="SUPFAM" id="SSF56925">
    <property type="entry name" value="OMPA-like"/>
    <property type="match status" value="1"/>
</dbReference>